<reference evidence="8 9" key="1">
    <citation type="submission" date="2014-06" db="EMBL/GenBank/DDBJ databases">
        <authorList>
            <person name="Swart Estienne"/>
        </authorList>
    </citation>
    <scope>NUCLEOTIDE SEQUENCE [LARGE SCALE GENOMIC DNA]</scope>
    <source>
        <strain evidence="8 9">130c</strain>
    </source>
</reference>
<dbReference type="InterPro" id="IPR013785">
    <property type="entry name" value="Aldolase_TIM"/>
</dbReference>
<dbReference type="InterPro" id="IPR000262">
    <property type="entry name" value="FMN-dep_DH"/>
</dbReference>
<feature type="binding site" evidence="6">
    <location>
        <position position="237"/>
    </location>
    <ligand>
        <name>glyoxylate</name>
        <dbReference type="ChEBI" id="CHEBI:36655"/>
    </ligand>
</feature>
<evidence type="ECO:0000313" key="9">
    <source>
        <dbReference type="Proteomes" id="UP000039865"/>
    </source>
</evidence>
<dbReference type="PANTHER" id="PTHR10578:SF107">
    <property type="entry name" value="2-HYDROXYACID OXIDASE 1"/>
    <property type="match status" value="1"/>
</dbReference>
<feature type="binding site" evidence="6">
    <location>
        <begin position="268"/>
        <end position="272"/>
    </location>
    <ligand>
        <name>FMN</name>
        <dbReference type="ChEBI" id="CHEBI:58210"/>
    </ligand>
</feature>
<feature type="binding site" evidence="6">
    <location>
        <begin position="291"/>
        <end position="292"/>
    </location>
    <ligand>
        <name>FMN</name>
        <dbReference type="ChEBI" id="CHEBI:58210"/>
    </ligand>
</feature>
<keyword evidence="9" id="KW-1185">Reference proteome</keyword>
<comment type="similarity">
    <text evidence="5">Belongs to the FMN-dependent alpha-hydroxy acid dehydrogenase family.</text>
</comment>
<dbReference type="AlphaFoldDB" id="A0A077ZX05"/>
<dbReference type="GO" id="GO:0016491">
    <property type="term" value="F:oxidoreductase activity"/>
    <property type="evidence" value="ECO:0007669"/>
    <property type="project" value="UniProtKB-KW"/>
</dbReference>
<dbReference type="OrthoDB" id="25826at2759"/>
<evidence type="ECO:0000256" key="6">
    <source>
        <dbReference type="PIRSR" id="PIRSR000138-2"/>
    </source>
</evidence>
<keyword evidence="2 6" id="KW-0285">Flavoprotein</keyword>
<organism evidence="8 9">
    <name type="scientific">Stylonychia lemnae</name>
    <name type="common">Ciliate</name>
    <dbReference type="NCBI Taxonomy" id="5949"/>
    <lineage>
        <taxon>Eukaryota</taxon>
        <taxon>Sar</taxon>
        <taxon>Alveolata</taxon>
        <taxon>Ciliophora</taxon>
        <taxon>Intramacronucleata</taxon>
        <taxon>Spirotrichea</taxon>
        <taxon>Stichotrichia</taxon>
        <taxon>Sporadotrichida</taxon>
        <taxon>Oxytrichidae</taxon>
        <taxon>Stylonychinae</taxon>
        <taxon>Stylonychia</taxon>
    </lineage>
</organism>
<evidence type="ECO:0000256" key="3">
    <source>
        <dbReference type="ARBA" id="ARBA00022643"/>
    </source>
</evidence>
<dbReference type="InParanoid" id="A0A077ZX05"/>
<dbReference type="Pfam" id="PF01070">
    <property type="entry name" value="FMN_dh"/>
    <property type="match status" value="2"/>
</dbReference>
<proteinExistence type="inferred from homology"/>
<dbReference type="EMBL" id="CCKQ01001945">
    <property type="protein sequence ID" value="CDW73041.1"/>
    <property type="molecule type" value="Genomic_DNA"/>
</dbReference>
<feature type="binding site" evidence="6">
    <location>
        <position position="232"/>
    </location>
    <ligand>
        <name>FMN</name>
        <dbReference type="ChEBI" id="CHEBI:58210"/>
    </ligand>
</feature>
<dbReference type="PANTHER" id="PTHR10578">
    <property type="entry name" value="S -2-HYDROXY-ACID OXIDASE-RELATED"/>
    <property type="match status" value="1"/>
</dbReference>
<evidence type="ECO:0000256" key="1">
    <source>
        <dbReference type="ARBA" id="ARBA00001917"/>
    </source>
</evidence>
<dbReference type="OMA" id="MTDWETP"/>
<dbReference type="InterPro" id="IPR012133">
    <property type="entry name" value="Alpha-hydoxy_acid_DH_FMN"/>
</dbReference>
<evidence type="ECO:0000256" key="4">
    <source>
        <dbReference type="ARBA" id="ARBA00023002"/>
    </source>
</evidence>
<dbReference type="PROSITE" id="PS51349">
    <property type="entry name" value="FMN_HYDROXY_ACID_DH_2"/>
    <property type="match status" value="1"/>
</dbReference>
<evidence type="ECO:0000256" key="5">
    <source>
        <dbReference type="ARBA" id="ARBA00024042"/>
    </source>
</evidence>
<accession>A0A077ZX05</accession>
<sequence>MNSRFASLLDYQNYAKNILSKNIYESLEDGNGDQVTKSENEEDFVRIKMKLRGMANMKYFKGIEKEFNLKKVSSPIVMGNLPLQGRFCYDGEIAAAQAAKELGIIYTLDCHKSSKCQDQIMKESVGGAKILMLSPAQTGQKRTEIIEKFKTNQDVIAFAINLGLESQTDSYQKRHGKQDQDALEQSQSAFSLNDLKSLKISVGSLPLIVKGIMNKEDALLAIQNGADAIWISNVGGRSLDTQPSAISVLKAISQTVRKANPQVQIFIDGGFRRGTEVIKAISLGADFVCLGRPIAWGLVFKGKDGLKEMIELLTEELKLGMVLTNNMSINEINENNVIHSYRYRL</sequence>
<gene>
    <name evidence="8" type="primary">Contig19843.g21043</name>
    <name evidence="8" type="ORF">STYLEM_2009</name>
</gene>
<dbReference type="InterPro" id="IPR037396">
    <property type="entry name" value="FMN_HAD"/>
</dbReference>
<dbReference type="SUPFAM" id="SSF51395">
    <property type="entry name" value="FMN-linked oxidoreductases"/>
    <property type="match status" value="1"/>
</dbReference>
<protein>
    <submittedName>
        <fullName evidence="8">Hydroxyacid oxidase 2 (Long chain)</fullName>
    </submittedName>
</protein>
<comment type="cofactor">
    <cofactor evidence="1">
        <name>FMN</name>
        <dbReference type="ChEBI" id="CHEBI:58210"/>
    </cofactor>
</comment>
<feature type="domain" description="FMN hydroxy acid dehydrogenase" evidence="7">
    <location>
        <begin position="1"/>
        <end position="342"/>
    </location>
</feature>
<evidence type="ECO:0000256" key="2">
    <source>
        <dbReference type="ARBA" id="ARBA00022630"/>
    </source>
</evidence>
<dbReference type="PIRSF" id="PIRSF000138">
    <property type="entry name" value="Al-hdrx_acd_dh"/>
    <property type="match status" value="1"/>
</dbReference>
<feature type="binding site" evidence="6">
    <location>
        <position position="210"/>
    </location>
    <ligand>
        <name>FMN</name>
        <dbReference type="ChEBI" id="CHEBI:58210"/>
    </ligand>
</feature>
<name>A0A077ZX05_STYLE</name>
<keyword evidence="3 6" id="KW-0288">FMN</keyword>
<dbReference type="Gene3D" id="3.20.20.70">
    <property type="entry name" value="Aldolase class I"/>
    <property type="match status" value="1"/>
</dbReference>
<dbReference type="Proteomes" id="UP000039865">
    <property type="component" value="Unassembled WGS sequence"/>
</dbReference>
<dbReference type="GO" id="GO:0010181">
    <property type="term" value="F:FMN binding"/>
    <property type="evidence" value="ECO:0007669"/>
    <property type="project" value="InterPro"/>
</dbReference>
<evidence type="ECO:0000259" key="7">
    <source>
        <dbReference type="PROSITE" id="PS51349"/>
    </source>
</evidence>
<evidence type="ECO:0000313" key="8">
    <source>
        <dbReference type="EMBL" id="CDW73041.1"/>
    </source>
</evidence>
<keyword evidence="4" id="KW-0560">Oxidoreductase</keyword>